<dbReference type="Proteomes" id="UP000277811">
    <property type="component" value="Unassembled WGS sequence"/>
</dbReference>
<dbReference type="AlphaFoldDB" id="A0A498R994"/>
<organism evidence="1 2">
    <name type="scientific">Lucifera butyrica</name>
    <dbReference type="NCBI Taxonomy" id="1351585"/>
    <lineage>
        <taxon>Bacteria</taxon>
        <taxon>Bacillati</taxon>
        <taxon>Bacillota</taxon>
        <taxon>Negativicutes</taxon>
        <taxon>Veillonellales</taxon>
        <taxon>Veillonellaceae</taxon>
        <taxon>Lucifera</taxon>
    </lineage>
</organism>
<protein>
    <submittedName>
        <fullName evidence="1">Uncharacterized protein</fullName>
    </submittedName>
</protein>
<evidence type="ECO:0000313" key="1">
    <source>
        <dbReference type="EMBL" id="VBB06713.1"/>
    </source>
</evidence>
<evidence type="ECO:0000313" key="2">
    <source>
        <dbReference type="Proteomes" id="UP000277811"/>
    </source>
</evidence>
<sequence length="248" mass="28681">MDTRVKLLKEFYSTMQTGKLKLESREYGFDFLDRLLSTGLLLEYGELASGLIHKYKLSNVSEEQLNYLLQEHVNKGCNVCLYFNEAANNTFCFNLDHNYKLSNTAPKPEIGIAAGLLTGYLEELDMKPLVTTSGRGYHFWTRLDEPVDNNQLYDFMLRMAARTLAGLHENGYDYNKIKLNMYPNNKIIHRSSLRLFGSEHVKNKIFSYIRTKTGIVNEEHSWQYFADYLINGTISRESFAKAYNAVMT</sequence>
<name>A0A498R994_9FIRM</name>
<proteinExistence type="predicted"/>
<dbReference type="EMBL" id="UPPP01000067">
    <property type="protein sequence ID" value="VBB06713.1"/>
    <property type="molecule type" value="Genomic_DNA"/>
</dbReference>
<dbReference type="RefSeq" id="WP_122627660.1">
    <property type="nucleotide sequence ID" value="NZ_UPPP01000067.1"/>
</dbReference>
<reference evidence="1 2" key="1">
    <citation type="submission" date="2018-06" db="EMBL/GenBank/DDBJ databases">
        <authorList>
            <person name="Strepis N."/>
        </authorList>
    </citation>
    <scope>NUCLEOTIDE SEQUENCE [LARGE SCALE GENOMIC DNA]</scope>
    <source>
        <strain evidence="1">LUCI</strain>
    </source>
</reference>
<accession>A0A498R994</accession>
<dbReference type="OrthoDB" id="1676805at2"/>
<keyword evidence="2" id="KW-1185">Reference proteome</keyword>
<gene>
    <name evidence="1" type="ORF">LUCI_1949</name>
</gene>